<reference evidence="4 5" key="1">
    <citation type="journal article" date="2023" name="Hortic Res">
        <title>Pangenome of water caltrop reveals structural variations and asymmetric subgenome divergence after allopolyploidization.</title>
        <authorList>
            <person name="Zhang X."/>
            <person name="Chen Y."/>
            <person name="Wang L."/>
            <person name="Yuan Y."/>
            <person name="Fang M."/>
            <person name="Shi L."/>
            <person name="Lu R."/>
            <person name="Comes H.P."/>
            <person name="Ma Y."/>
            <person name="Chen Y."/>
            <person name="Huang G."/>
            <person name="Zhou Y."/>
            <person name="Zheng Z."/>
            <person name="Qiu Y."/>
        </authorList>
    </citation>
    <scope>NUCLEOTIDE SEQUENCE [LARGE SCALE GENOMIC DNA]</scope>
    <source>
        <strain evidence="4">F231</strain>
    </source>
</reference>
<comment type="caution">
    <text evidence="4">The sequence shown here is derived from an EMBL/GenBank/DDBJ whole genome shotgun (WGS) entry which is preliminary data.</text>
</comment>
<name>A0AAN7RCK1_TRANT</name>
<comment type="similarity">
    <text evidence="1">Belongs to the ARG7 family.</text>
</comment>
<organism evidence="4 5">
    <name type="scientific">Trapa natans</name>
    <name type="common">Water chestnut</name>
    <dbReference type="NCBI Taxonomy" id="22666"/>
    <lineage>
        <taxon>Eukaryota</taxon>
        <taxon>Viridiplantae</taxon>
        <taxon>Streptophyta</taxon>
        <taxon>Embryophyta</taxon>
        <taxon>Tracheophyta</taxon>
        <taxon>Spermatophyta</taxon>
        <taxon>Magnoliopsida</taxon>
        <taxon>eudicotyledons</taxon>
        <taxon>Gunneridae</taxon>
        <taxon>Pentapetalae</taxon>
        <taxon>rosids</taxon>
        <taxon>malvids</taxon>
        <taxon>Myrtales</taxon>
        <taxon>Lythraceae</taxon>
        <taxon>Trapa</taxon>
    </lineage>
</organism>
<dbReference type="EMBL" id="JAXQNO010000005">
    <property type="protein sequence ID" value="KAK4797822.1"/>
    <property type="molecule type" value="Genomic_DNA"/>
</dbReference>
<dbReference type="Pfam" id="PF02519">
    <property type="entry name" value="Auxin_inducible"/>
    <property type="match status" value="1"/>
</dbReference>
<gene>
    <name evidence="4" type="ORF">SAY86_030148</name>
</gene>
<proteinExistence type="inferred from homology"/>
<evidence type="ECO:0000313" key="4">
    <source>
        <dbReference type="EMBL" id="KAK4797822.1"/>
    </source>
</evidence>
<keyword evidence="5" id="KW-1185">Reference proteome</keyword>
<sequence length="128" mass="14386">MCGCCLSNQHCHIYHHQQQQQPLHSLSFIEVMGNMGQGKQVKKSFHRSLSDKIRAALAGSSNVPKGHFAVYLGETGRRFVVPLWYLKNPSFQDLLDMAEEEFGFNHPMGGLTIPCSEEYFVGLMSALN</sequence>
<evidence type="ECO:0000256" key="3">
    <source>
        <dbReference type="ARBA" id="ARBA00022604"/>
    </source>
</evidence>
<accession>A0AAN7RCK1</accession>
<keyword evidence="2" id="KW-0217">Developmental protein</keyword>
<dbReference type="InterPro" id="IPR003676">
    <property type="entry name" value="SAUR_fam"/>
</dbReference>
<dbReference type="PANTHER" id="PTHR31929">
    <property type="entry name" value="SAUR-LIKE AUXIN-RESPONSIVE PROTEIN FAMILY-RELATED"/>
    <property type="match status" value="1"/>
</dbReference>
<dbReference type="GO" id="GO:0009733">
    <property type="term" value="P:response to auxin"/>
    <property type="evidence" value="ECO:0007669"/>
    <property type="project" value="InterPro"/>
</dbReference>
<dbReference type="AlphaFoldDB" id="A0AAN7RCK1"/>
<evidence type="ECO:0000313" key="5">
    <source>
        <dbReference type="Proteomes" id="UP001346149"/>
    </source>
</evidence>
<evidence type="ECO:0000256" key="2">
    <source>
        <dbReference type="ARBA" id="ARBA00022473"/>
    </source>
</evidence>
<keyword evidence="3" id="KW-0341">Growth regulation</keyword>
<evidence type="ECO:0000256" key="1">
    <source>
        <dbReference type="ARBA" id="ARBA00006974"/>
    </source>
</evidence>
<protein>
    <submittedName>
        <fullName evidence="4">Uncharacterized protein</fullName>
    </submittedName>
</protein>
<dbReference type="Proteomes" id="UP001346149">
    <property type="component" value="Unassembled WGS sequence"/>
</dbReference>